<dbReference type="CTD" id="20236066"/>
<evidence type="ECO:0000313" key="7">
    <source>
        <dbReference type="Proteomes" id="UP000030746"/>
    </source>
</evidence>
<evidence type="ECO:0000256" key="4">
    <source>
        <dbReference type="SAM" id="MobiDB-lite"/>
    </source>
</evidence>
<dbReference type="HOGENOM" id="CLU_2239648_0_0_1"/>
<keyword evidence="1 5" id="KW-0812">Transmembrane</keyword>
<dbReference type="Proteomes" id="UP000030746">
    <property type="component" value="Unassembled WGS sequence"/>
</dbReference>
<evidence type="ECO:0000256" key="3">
    <source>
        <dbReference type="ARBA" id="ARBA00023136"/>
    </source>
</evidence>
<keyword evidence="7" id="KW-1185">Reference proteome</keyword>
<dbReference type="RefSeq" id="XP_009057948.1">
    <property type="nucleotide sequence ID" value="XM_009059700.1"/>
</dbReference>
<organism evidence="6 7">
    <name type="scientific">Lottia gigantea</name>
    <name type="common">Giant owl limpet</name>
    <dbReference type="NCBI Taxonomy" id="225164"/>
    <lineage>
        <taxon>Eukaryota</taxon>
        <taxon>Metazoa</taxon>
        <taxon>Spiralia</taxon>
        <taxon>Lophotrochozoa</taxon>
        <taxon>Mollusca</taxon>
        <taxon>Gastropoda</taxon>
        <taxon>Patellogastropoda</taxon>
        <taxon>Lottioidea</taxon>
        <taxon>Lottiidae</taxon>
        <taxon>Lottia</taxon>
    </lineage>
</organism>
<dbReference type="GeneID" id="20236066"/>
<feature type="transmembrane region" description="Helical" evidence="5">
    <location>
        <begin position="64"/>
        <end position="87"/>
    </location>
</feature>
<dbReference type="OMA" id="SKCCLWY"/>
<feature type="compositionally biased region" description="Basic and acidic residues" evidence="4">
    <location>
        <begin position="37"/>
        <end position="46"/>
    </location>
</feature>
<reference evidence="6 7" key="1">
    <citation type="journal article" date="2013" name="Nature">
        <title>Insights into bilaterian evolution from three spiralian genomes.</title>
        <authorList>
            <person name="Simakov O."/>
            <person name="Marletaz F."/>
            <person name="Cho S.J."/>
            <person name="Edsinger-Gonzales E."/>
            <person name="Havlak P."/>
            <person name="Hellsten U."/>
            <person name="Kuo D.H."/>
            <person name="Larsson T."/>
            <person name="Lv J."/>
            <person name="Arendt D."/>
            <person name="Savage R."/>
            <person name="Osoegawa K."/>
            <person name="de Jong P."/>
            <person name="Grimwood J."/>
            <person name="Chapman J.A."/>
            <person name="Shapiro H."/>
            <person name="Aerts A."/>
            <person name="Otillar R.P."/>
            <person name="Terry A.Y."/>
            <person name="Boore J.L."/>
            <person name="Grigoriev I.V."/>
            <person name="Lindberg D.R."/>
            <person name="Seaver E.C."/>
            <person name="Weisblat D.A."/>
            <person name="Putnam N.H."/>
            <person name="Rokhsar D.S."/>
        </authorList>
    </citation>
    <scope>NUCLEOTIDE SEQUENCE [LARGE SCALE GENOMIC DNA]</scope>
</reference>
<dbReference type="GO" id="GO:0005524">
    <property type="term" value="F:ATP binding"/>
    <property type="evidence" value="ECO:0007669"/>
    <property type="project" value="InterPro"/>
</dbReference>
<proteinExistence type="predicted"/>
<dbReference type="EMBL" id="KB202283">
    <property type="protein sequence ID" value="ESO91247.1"/>
    <property type="molecule type" value="Genomic_DNA"/>
</dbReference>
<sequence length="105" mass="11536">MEETDEKTPLLGKENGRNEVNGYLKTDESKLSSSLDKNGESKKEDVQSATFGELFAYATCLDKFLMIIGSLFAMGSGAAWPVMTLIFGKMTNSFIQGEHCEILSI</sequence>
<protein>
    <recommendedName>
        <fullName evidence="8">ABC transmembrane type-1 domain-containing protein</fullName>
    </recommendedName>
</protein>
<dbReference type="SUPFAM" id="SSF90123">
    <property type="entry name" value="ABC transporter transmembrane region"/>
    <property type="match status" value="1"/>
</dbReference>
<evidence type="ECO:0000256" key="2">
    <source>
        <dbReference type="ARBA" id="ARBA00022989"/>
    </source>
</evidence>
<dbReference type="AlphaFoldDB" id="V4A3D8"/>
<dbReference type="OrthoDB" id="6500128at2759"/>
<dbReference type="GO" id="GO:0016020">
    <property type="term" value="C:membrane"/>
    <property type="evidence" value="ECO:0007669"/>
    <property type="project" value="InterPro"/>
</dbReference>
<keyword evidence="3 5" id="KW-0472">Membrane</keyword>
<evidence type="ECO:0008006" key="8">
    <source>
        <dbReference type="Google" id="ProtNLM"/>
    </source>
</evidence>
<evidence type="ECO:0000313" key="6">
    <source>
        <dbReference type="EMBL" id="ESO91247.1"/>
    </source>
</evidence>
<name>V4A3D8_LOTGI</name>
<evidence type="ECO:0000256" key="5">
    <source>
        <dbReference type="SAM" id="Phobius"/>
    </source>
</evidence>
<dbReference type="Gene3D" id="1.20.1560.10">
    <property type="entry name" value="ABC transporter type 1, transmembrane domain"/>
    <property type="match status" value="1"/>
</dbReference>
<gene>
    <name evidence="6" type="ORF">LOTGIDRAFT_153679</name>
</gene>
<evidence type="ECO:0000256" key="1">
    <source>
        <dbReference type="ARBA" id="ARBA00022692"/>
    </source>
</evidence>
<dbReference type="InterPro" id="IPR036640">
    <property type="entry name" value="ABC1_TM_sf"/>
</dbReference>
<keyword evidence="2 5" id="KW-1133">Transmembrane helix</keyword>
<dbReference type="KEGG" id="lgi:LOTGIDRAFT_153679"/>
<feature type="region of interest" description="Disordered" evidence="4">
    <location>
        <begin position="1"/>
        <end position="46"/>
    </location>
</feature>
<accession>V4A3D8</accession>